<dbReference type="Gene3D" id="3.10.180.10">
    <property type="entry name" value="2,3-Dihydroxybiphenyl 1,2-Dioxygenase, domain 1"/>
    <property type="match status" value="1"/>
</dbReference>
<dbReference type="EMBL" id="LZKQ01000141">
    <property type="protein sequence ID" value="OBI84150.1"/>
    <property type="molecule type" value="Genomic_DNA"/>
</dbReference>
<dbReference type="STRING" id="1790.A5645_22115"/>
<name>A0A1A3CAY4_MYCAS</name>
<reference evidence="3 4" key="1">
    <citation type="submission" date="2016-06" db="EMBL/GenBank/DDBJ databases">
        <authorList>
            <person name="Kjaerup R.B."/>
            <person name="Dalgaard T.S."/>
            <person name="Juul-Madsen H.R."/>
        </authorList>
    </citation>
    <scope>NUCLEOTIDE SEQUENCE [LARGE SCALE GENOMIC DNA]</scope>
    <source>
        <strain evidence="3 4">1081914.2</strain>
    </source>
</reference>
<accession>A0A1A3CAY4</accession>
<organism evidence="3 4">
    <name type="scientific">Mycobacterium asiaticum</name>
    <dbReference type="NCBI Taxonomy" id="1790"/>
    <lineage>
        <taxon>Bacteria</taxon>
        <taxon>Bacillati</taxon>
        <taxon>Actinomycetota</taxon>
        <taxon>Actinomycetes</taxon>
        <taxon>Mycobacteriales</taxon>
        <taxon>Mycobacteriaceae</taxon>
        <taxon>Mycobacterium</taxon>
    </lineage>
</organism>
<dbReference type="SUPFAM" id="SSF54593">
    <property type="entry name" value="Glyoxalase/Bleomycin resistance protein/Dihydroxybiphenyl dioxygenase"/>
    <property type="match status" value="1"/>
</dbReference>
<dbReference type="Proteomes" id="UP000093795">
    <property type="component" value="Unassembled WGS sequence"/>
</dbReference>
<dbReference type="GO" id="GO:0046872">
    <property type="term" value="F:metal ion binding"/>
    <property type="evidence" value="ECO:0007669"/>
    <property type="project" value="UniProtKB-KW"/>
</dbReference>
<dbReference type="PANTHER" id="PTHR36113">
    <property type="entry name" value="LYASE, PUTATIVE-RELATED-RELATED"/>
    <property type="match status" value="1"/>
</dbReference>
<evidence type="ECO:0000313" key="4">
    <source>
        <dbReference type="Proteomes" id="UP000093795"/>
    </source>
</evidence>
<feature type="domain" description="VOC" evidence="2">
    <location>
        <begin position="5"/>
        <end position="139"/>
    </location>
</feature>
<dbReference type="InterPro" id="IPR051332">
    <property type="entry name" value="Fosfomycin_Res_Enzymes"/>
</dbReference>
<dbReference type="Pfam" id="PF00903">
    <property type="entry name" value="Glyoxalase"/>
    <property type="match status" value="1"/>
</dbReference>
<proteinExistence type="predicted"/>
<dbReference type="eggNOG" id="COG0346">
    <property type="taxonomic scope" value="Bacteria"/>
</dbReference>
<evidence type="ECO:0000256" key="1">
    <source>
        <dbReference type="ARBA" id="ARBA00022723"/>
    </source>
</evidence>
<sequence length="192" mass="22310">MRWRGISHVEFAVLDYDASIEFYDAMFGWLGYDSFSSLNMEYQSIYYFTRYVNPHSYIGIQPARTGEKLTHSDQAVGINHIALWARGRREVDRFHREFLLRRGVLVTDPPQEYPQYWPGYYAVFFDDPINGIHWELAWVPKVPTPRQVWSFYGAIRGFAKSRADLASTVPGVTWQARRRLPRAGAVPARADA</sequence>
<dbReference type="AlphaFoldDB" id="A0A1A3CAY4"/>
<protein>
    <recommendedName>
        <fullName evidence="2">VOC domain-containing protein</fullName>
    </recommendedName>
</protein>
<dbReference type="InterPro" id="IPR004360">
    <property type="entry name" value="Glyas_Fos-R_dOase_dom"/>
</dbReference>
<gene>
    <name evidence="3" type="ORF">A9X01_19765</name>
</gene>
<dbReference type="RefSeq" id="WP_065121006.1">
    <property type="nucleotide sequence ID" value="NZ_LZKQ01000141.1"/>
</dbReference>
<evidence type="ECO:0000313" key="3">
    <source>
        <dbReference type="EMBL" id="OBI84150.1"/>
    </source>
</evidence>
<dbReference type="PANTHER" id="PTHR36113:SF6">
    <property type="entry name" value="FOSFOMYCIN RESISTANCE PROTEIN FOSX"/>
    <property type="match status" value="1"/>
</dbReference>
<dbReference type="OrthoDB" id="5242506at2"/>
<keyword evidence="1" id="KW-0479">Metal-binding</keyword>
<dbReference type="InterPro" id="IPR029068">
    <property type="entry name" value="Glyas_Bleomycin-R_OHBP_Dase"/>
</dbReference>
<dbReference type="PROSITE" id="PS51819">
    <property type="entry name" value="VOC"/>
    <property type="match status" value="1"/>
</dbReference>
<comment type="caution">
    <text evidence="3">The sequence shown here is derived from an EMBL/GenBank/DDBJ whole genome shotgun (WGS) entry which is preliminary data.</text>
</comment>
<evidence type="ECO:0000259" key="2">
    <source>
        <dbReference type="PROSITE" id="PS51819"/>
    </source>
</evidence>
<dbReference type="InterPro" id="IPR037523">
    <property type="entry name" value="VOC_core"/>
</dbReference>